<sequence>MIFQLCPISTPLLCSLLPNIPQTQRELRRDISWIPQAVTSPAHTHLLPYLLARHEPVNPSGLMPSHPHVISAHTVGQDSSTSTTSHYLFPLPYSTWGDITAVYAPHPVSTGQCSLPVSLSSVQCPSSTVQCALTIVRCPVSTVPCTHTGHTTYDTRHATHDTRHATHDMRHTTHDMRQATHVTCDTGDT</sequence>
<reference evidence="1" key="1">
    <citation type="journal article" date="2014" name="Nat. Genet.">
        <title>Genome and transcriptome of the porcine whipworm Trichuris suis.</title>
        <authorList>
            <person name="Jex A.R."/>
            <person name="Nejsum P."/>
            <person name="Schwarz E.M."/>
            <person name="Hu L."/>
            <person name="Young N.D."/>
            <person name="Hall R.S."/>
            <person name="Korhonen P.K."/>
            <person name="Liao S."/>
            <person name="Thamsborg S."/>
            <person name="Xia J."/>
            <person name="Xu P."/>
            <person name="Wang S."/>
            <person name="Scheerlinck J.P."/>
            <person name="Hofmann A."/>
            <person name="Sternberg P.W."/>
            <person name="Wang J."/>
            <person name="Gasser R.B."/>
        </authorList>
    </citation>
    <scope>NUCLEOTIDE SEQUENCE [LARGE SCALE GENOMIC DNA]</scope>
    <source>
        <strain evidence="1">DCEP-RM93F</strain>
    </source>
</reference>
<dbReference type="Proteomes" id="UP000030758">
    <property type="component" value="Unassembled WGS sequence"/>
</dbReference>
<protein>
    <submittedName>
        <fullName evidence="1">Uncharacterized protein</fullName>
    </submittedName>
</protein>
<dbReference type="EMBL" id="KL367499">
    <property type="protein sequence ID" value="KFD68958.1"/>
    <property type="molecule type" value="Genomic_DNA"/>
</dbReference>
<name>A0A085NHL2_9BILA</name>
<accession>A0A085NHL2</accession>
<proteinExistence type="predicted"/>
<dbReference type="AlphaFoldDB" id="A0A085NHL2"/>
<evidence type="ECO:0000313" key="1">
    <source>
        <dbReference type="EMBL" id="KFD68958.1"/>
    </source>
</evidence>
<gene>
    <name evidence="1" type="ORF">M514_04197</name>
</gene>
<organism evidence="1">
    <name type="scientific">Trichuris suis</name>
    <name type="common">pig whipworm</name>
    <dbReference type="NCBI Taxonomy" id="68888"/>
    <lineage>
        <taxon>Eukaryota</taxon>
        <taxon>Metazoa</taxon>
        <taxon>Ecdysozoa</taxon>
        <taxon>Nematoda</taxon>
        <taxon>Enoplea</taxon>
        <taxon>Dorylaimia</taxon>
        <taxon>Trichinellida</taxon>
        <taxon>Trichuridae</taxon>
        <taxon>Trichuris</taxon>
    </lineage>
</organism>